<dbReference type="OrthoDB" id="18317at10239"/>
<protein>
    <submittedName>
        <fullName evidence="2">Gp027</fullName>
    </submittedName>
</protein>
<dbReference type="EMBL" id="GU580942">
    <property type="protein sequence ID" value="ADD81025.1"/>
    <property type="molecule type" value="Genomic_DNA"/>
</dbReference>
<dbReference type="RefSeq" id="YP_009012608.1">
    <property type="nucleotide sequence ID" value="NC_023694.1"/>
</dbReference>
<proteinExistence type="predicted"/>
<accession>D4P7P5</accession>
<evidence type="ECO:0000313" key="3">
    <source>
        <dbReference type="Proteomes" id="UP000001057"/>
    </source>
</evidence>
<dbReference type="Pfam" id="PF23911">
    <property type="entry name" value="DUF7253"/>
    <property type="match status" value="1"/>
</dbReference>
<reference evidence="2 3" key="1">
    <citation type="journal article" date="2011" name="Appl. Environ. Microbiol.">
        <title>Genomic and functional analyses of Rhodococcus equi phages ReqiPepy6, ReqiPoco6, ReqiPine5, and ReqiDocB7.</title>
        <authorList>
            <person name="Summer E.J."/>
            <person name="Liu M."/>
            <person name="Gill J.J."/>
            <person name="Grant M."/>
            <person name="Chan-Cortes T.N."/>
            <person name="Ferguson L."/>
            <person name="Janes C."/>
            <person name="Lange K."/>
            <person name="Bertoli M."/>
            <person name="Moore C."/>
            <person name="Orchard R.C."/>
            <person name="Cohen N."/>
            <person name="Young R."/>
        </authorList>
    </citation>
    <scope>NUCLEOTIDE SEQUENCE [LARGE SCALE GENOMIC DNA]</scope>
</reference>
<dbReference type="Proteomes" id="UP000001057">
    <property type="component" value="Segment"/>
</dbReference>
<dbReference type="KEGG" id="vg:18559737"/>
<keyword evidence="3" id="KW-1185">Reference proteome</keyword>
<name>D4P7P5_9CAUD</name>
<dbReference type="InterPro" id="IPR055677">
    <property type="entry name" value="DUF7253"/>
</dbReference>
<gene>
    <name evidence="2" type="ORF">Poco6gene027</name>
</gene>
<organism evidence="2 3">
    <name type="scientific">Rhodococcus phage ReqiPoco6</name>
    <dbReference type="NCBI Taxonomy" id="691964"/>
    <lineage>
        <taxon>Viruses</taxon>
        <taxon>Duplodnaviria</taxon>
        <taxon>Heunggongvirae</taxon>
        <taxon>Uroviricota</taxon>
        <taxon>Caudoviricetes</taxon>
        <taxon>Pepyhexavirus</taxon>
        <taxon>Pepyhexavirus poco6</taxon>
    </lineage>
</organism>
<evidence type="ECO:0000259" key="1">
    <source>
        <dbReference type="Pfam" id="PF23911"/>
    </source>
</evidence>
<evidence type="ECO:0000313" key="2">
    <source>
        <dbReference type="EMBL" id="ADD81025.1"/>
    </source>
</evidence>
<feature type="domain" description="DUF7253" evidence="1">
    <location>
        <begin position="1"/>
        <end position="111"/>
    </location>
</feature>
<dbReference type="GeneID" id="18559737"/>
<sequence length="117" mass="12714">MAKFCGVVGYGNSVESPPGSGVWINQVVERKYYGDVVRTARSLREGENLHDDITVSNSISIVADAYARNNFVNMLYVQWSGARWVVSNVDATSPPRLVLQLGGIYNGETPEPAPGNP</sequence>